<dbReference type="EMBL" id="JACBZO010000001">
    <property type="protein sequence ID" value="NYI40987.1"/>
    <property type="molecule type" value="Genomic_DNA"/>
</dbReference>
<keyword evidence="3" id="KW-0813">Transport</keyword>
<feature type="transmembrane region" description="Helical" evidence="9">
    <location>
        <begin position="165"/>
        <end position="190"/>
    </location>
</feature>
<dbReference type="InterPro" id="IPR038665">
    <property type="entry name" value="Voltage-dep_anion_channel_sf"/>
</dbReference>
<feature type="transmembrane region" description="Helical" evidence="9">
    <location>
        <begin position="89"/>
        <end position="113"/>
    </location>
</feature>
<sequence>MTDNATREPVPDSSVSPASPEGQPIANGQPAAATPLISTTQPAAPVGLTPNQTRLRTLHPGWFASVMGTAIVAVATYDNPGNITALRGAAHGIGAGVAVLAYALGIVLTVAYLARWVRHTDAARADLRHPIMGAMHATVPAGLLVLAVMTSVVGPELFPATAVTAIIATLAIVGVTLGLIVSVAFAYTLFTSEHPIAAVNGGWFIPPVVTIIIPMALTPLMPHVGAGTARLLLALGYATFGMGFLLFVFTMSLLHDRLVLHPLPPAALAPTVWIGLGPVGVGTLVALGLAHAGQSMFGASGATISIISLLFATAVWGFGAWWLAIAVALLVRYLRAGGLPFHLGWWAFTFPLGAFTVSTLALARSWDAPVLEAIAALLYLALVGFWAVVAVRTAAATRTGKIWLR</sequence>
<keyword evidence="4" id="KW-1003">Cell membrane</keyword>
<feature type="transmembrane region" description="Helical" evidence="9">
    <location>
        <begin position="197"/>
        <end position="217"/>
    </location>
</feature>
<evidence type="ECO:0000256" key="4">
    <source>
        <dbReference type="ARBA" id="ARBA00022475"/>
    </source>
</evidence>
<comment type="subcellular location">
    <subcellularLocation>
        <location evidence="1">Cell membrane</location>
        <topology evidence="1">Multi-pass membrane protein</topology>
    </subcellularLocation>
</comment>
<dbReference type="PANTHER" id="PTHR31686">
    <property type="match status" value="1"/>
</dbReference>
<dbReference type="Pfam" id="PF03595">
    <property type="entry name" value="SLAC1"/>
    <property type="match status" value="1"/>
</dbReference>
<feature type="transmembrane region" description="Helical" evidence="9">
    <location>
        <begin position="343"/>
        <end position="362"/>
    </location>
</feature>
<evidence type="ECO:0000313" key="10">
    <source>
        <dbReference type="EMBL" id="NYI40987.1"/>
    </source>
</evidence>
<dbReference type="InterPro" id="IPR051629">
    <property type="entry name" value="Sulfite_efflux_TDT"/>
</dbReference>
<dbReference type="GO" id="GO:0005886">
    <property type="term" value="C:plasma membrane"/>
    <property type="evidence" value="ECO:0007669"/>
    <property type="project" value="UniProtKB-SubCell"/>
</dbReference>
<evidence type="ECO:0000256" key="8">
    <source>
        <dbReference type="SAM" id="MobiDB-lite"/>
    </source>
</evidence>
<keyword evidence="6 9" id="KW-1133">Transmembrane helix</keyword>
<feature type="transmembrane region" description="Helical" evidence="9">
    <location>
        <begin position="374"/>
        <end position="395"/>
    </location>
</feature>
<protein>
    <submittedName>
        <fullName evidence="10">C4-dicarboxylate transporter/malic acid transport protein</fullName>
    </submittedName>
</protein>
<organism evidence="10 11">
    <name type="scientific">Demequina lutea</name>
    <dbReference type="NCBI Taxonomy" id="431489"/>
    <lineage>
        <taxon>Bacteria</taxon>
        <taxon>Bacillati</taxon>
        <taxon>Actinomycetota</taxon>
        <taxon>Actinomycetes</taxon>
        <taxon>Micrococcales</taxon>
        <taxon>Demequinaceae</taxon>
        <taxon>Demequina</taxon>
    </lineage>
</organism>
<dbReference type="PANTHER" id="PTHR31686:SF1">
    <property type="entry name" value="SULFITE EFFLUX PUMP SSU1"/>
    <property type="match status" value="1"/>
</dbReference>
<comment type="similarity">
    <text evidence="2">Belongs to the tellurite-resistance/dicarboxylate transporter (TDT) family.</text>
</comment>
<accession>A0A7Y9Z8W9</accession>
<dbReference type="RefSeq" id="WP_062075947.1">
    <property type="nucleotide sequence ID" value="NZ_BBRC01000014.1"/>
</dbReference>
<evidence type="ECO:0000256" key="2">
    <source>
        <dbReference type="ARBA" id="ARBA00008566"/>
    </source>
</evidence>
<dbReference type="Gene3D" id="1.50.10.150">
    <property type="entry name" value="Voltage-dependent anion channel"/>
    <property type="match status" value="1"/>
</dbReference>
<evidence type="ECO:0000256" key="9">
    <source>
        <dbReference type="SAM" id="Phobius"/>
    </source>
</evidence>
<feature type="transmembrane region" description="Helical" evidence="9">
    <location>
        <begin position="302"/>
        <end position="331"/>
    </location>
</feature>
<dbReference type="AlphaFoldDB" id="A0A7Y9Z8W9"/>
<comment type="caution">
    <text evidence="10">The sequence shown here is derived from an EMBL/GenBank/DDBJ whole genome shotgun (WGS) entry which is preliminary data.</text>
</comment>
<feature type="compositionally biased region" description="Basic and acidic residues" evidence="8">
    <location>
        <begin position="1"/>
        <end position="10"/>
    </location>
</feature>
<evidence type="ECO:0000256" key="1">
    <source>
        <dbReference type="ARBA" id="ARBA00004651"/>
    </source>
</evidence>
<gene>
    <name evidence="10" type="ORF">BKA03_001106</name>
</gene>
<proteinExistence type="inferred from homology"/>
<name>A0A7Y9Z8W9_9MICO</name>
<feature type="compositionally biased region" description="Low complexity" evidence="8">
    <location>
        <begin position="11"/>
        <end position="20"/>
    </location>
</feature>
<feature type="transmembrane region" description="Helical" evidence="9">
    <location>
        <begin position="61"/>
        <end position="77"/>
    </location>
</feature>
<evidence type="ECO:0000256" key="3">
    <source>
        <dbReference type="ARBA" id="ARBA00022448"/>
    </source>
</evidence>
<feature type="transmembrane region" description="Helical" evidence="9">
    <location>
        <begin position="229"/>
        <end position="254"/>
    </location>
</feature>
<feature type="transmembrane region" description="Helical" evidence="9">
    <location>
        <begin position="266"/>
        <end position="290"/>
    </location>
</feature>
<evidence type="ECO:0000256" key="5">
    <source>
        <dbReference type="ARBA" id="ARBA00022692"/>
    </source>
</evidence>
<feature type="transmembrane region" description="Helical" evidence="9">
    <location>
        <begin position="134"/>
        <end position="153"/>
    </location>
</feature>
<reference evidence="10 11" key="1">
    <citation type="submission" date="2020-07" db="EMBL/GenBank/DDBJ databases">
        <title>Sequencing the genomes of 1000 actinobacteria strains.</title>
        <authorList>
            <person name="Klenk H.-P."/>
        </authorList>
    </citation>
    <scope>NUCLEOTIDE SEQUENCE [LARGE SCALE GENOMIC DNA]</scope>
    <source>
        <strain evidence="10 11">DSM 19970</strain>
    </source>
</reference>
<dbReference type="Proteomes" id="UP000547973">
    <property type="component" value="Unassembled WGS sequence"/>
</dbReference>
<dbReference type="InterPro" id="IPR004695">
    <property type="entry name" value="SLAC1/Mae1/Ssu1/TehA"/>
</dbReference>
<feature type="region of interest" description="Disordered" evidence="8">
    <location>
        <begin position="1"/>
        <end position="30"/>
    </location>
</feature>
<evidence type="ECO:0000256" key="7">
    <source>
        <dbReference type="ARBA" id="ARBA00023136"/>
    </source>
</evidence>
<keyword evidence="11" id="KW-1185">Reference proteome</keyword>
<dbReference type="GO" id="GO:0000319">
    <property type="term" value="F:sulfite transmembrane transporter activity"/>
    <property type="evidence" value="ECO:0007669"/>
    <property type="project" value="TreeGrafter"/>
</dbReference>
<keyword evidence="7 9" id="KW-0472">Membrane</keyword>
<evidence type="ECO:0000256" key="6">
    <source>
        <dbReference type="ARBA" id="ARBA00022989"/>
    </source>
</evidence>
<evidence type="ECO:0000313" key="11">
    <source>
        <dbReference type="Proteomes" id="UP000547973"/>
    </source>
</evidence>
<keyword evidence="5 9" id="KW-0812">Transmembrane</keyword>